<protein>
    <recommendedName>
        <fullName evidence="5">Nebulin</fullName>
    </recommendedName>
</protein>
<evidence type="ECO:0008006" key="5">
    <source>
        <dbReference type="Google" id="ProtNLM"/>
    </source>
</evidence>
<dbReference type="PRINTS" id="PR00510">
    <property type="entry name" value="NEBULIN"/>
</dbReference>
<keyword evidence="2" id="KW-0009">Actin-binding</keyword>
<evidence type="ECO:0000256" key="2">
    <source>
        <dbReference type="ARBA" id="ARBA00023203"/>
    </source>
</evidence>
<organism evidence="3 4">
    <name type="scientific">Staurois parvus</name>
    <dbReference type="NCBI Taxonomy" id="386267"/>
    <lineage>
        <taxon>Eukaryota</taxon>
        <taxon>Metazoa</taxon>
        <taxon>Chordata</taxon>
        <taxon>Craniata</taxon>
        <taxon>Vertebrata</taxon>
        <taxon>Euteleostomi</taxon>
        <taxon>Amphibia</taxon>
        <taxon>Batrachia</taxon>
        <taxon>Anura</taxon>
        <taxon>Neobatrachia</taxon>
        <taxon>Ranoidea</taxon>
        <taxon>Ranidae</taxon>
        <taxon>Staurois</taxon>
    </lineage>
</organism>
<evidence type="ECO:0000313" key="3">
    <source>
        <dbReference type="EMBL" id="CAI9601453.1"/>
    </source>
</evidence>
<evidence type="ECO:0000256" key="1">
    <source>
        <dbReference type="ARBA" id="ARBA00022737"/>
    </source>
</evidence>
<keyword evidence="4" id="KW-1185">Reference proteome</keyword>
<dbReference type="InterPro" id="IPR055297">
    <property type="entry name" value="NEBU/NEBL"/>
</dbReference>
<dbReference type="InterPro" id="IPR000900">
    <property type="entry name" value="Nebulin_repeat"/>
</dbReference>
<sequence length="196" mass="22306">MDVEKAKKAAQILNERKYRQHPDTIKFTSVEDDPVMVQAKVNQKQRSDILYKAAGEKVIHKYSLPADVPELIQARVNAYNISDNYYKHGLEELKSKGYDLKPDAISIKAAKAARQAASDVHYKKSYEAQKGKLVGFRNLQDDPKLVHYMHVAKIQSGREYKKEYEKTKTKYNTPLDMVNVVAAKKSQDIASGIGYK</sequence>
<dbReference type="PANTHER" id="PTHR11039">
    <property type="entry name" value="NEBULIN"/>
    <property type="match status" value="1"/>
</dbReference>
<accession>A0ABN9FWI4</accession>
<dbReference type="Proteomes" id="UP001162483">
    <property type="component" value="Unassembled WGS sequence"/>
</dbReference>
<proteinExistence type="predicted"/>
<evidence type="ECO:0000313" key="4">
    <source>
        <dbReference type="Proteomes" id="UP001162483"/>
    </source>
</evidence>
<dbReference type="EMBL" id="CATNWA010017572">
    <property type="protein sequence ID" value="CAI9601453.1"/>
    <property type="molecule type" value="Genomic_DNA"/>
</dbReference>
<gene>
    <name evidence="3" type="ORF">SPARVUS_LOCUS12985625</name>
</gene>
<dbReference type="SMART" id="SM00227">
    <property type="entry name" value="NEBU"/>
    <property type="match status" value="6"/>
</dbReference>
<dbReference type="PROSITE" id="PS51216">
    <property type="entry name" value="NEBULIN"/>
    <property type="match status" value="4"/>
</dbReference>
<dbReference type="PANTHER" id="PTHR11039:SF64">
    <property type="entry name" value="NEBULIN-RELATED-ANCHORING PROTEIN-LIKE"/>
    <property type="match status" value="1"/>
</dbReference>
<dbReference type="Pfam" id="PF00880">
    <property type="entry name" value="Nebulin"/>
    <property type="match status" value="4"/>
</dbReference>
<keyword evidence="1" id="KW-0677">Repeat</keyword>
<dbReference type="InterPro" id="IPR013998">
    <property type="entry name" value="Nebulin-like"/>
</dbReference>
<reference evidence="3" key="1">
    <citation type="submission" date="2023-05" db="EMBL/GenBank/DDBJ databases">
        <authorList>
            <person name="Stuckert A."/>
        </authorList>
    </citation>
    <scope>NUCLEOTIDE SEQUENCE</scope>
</reference>
<comment type="caution">
    <text evidence="3">The sequence shown here is derived from an EMBL/GenBank/DDBJ whole genome shotgun (WGS) entry which is preliminary data.</text>
</comment>
<feature type="non-terminal residue" evidence="3">
    <location>
        <position position="196"/>
    </location>
</feature>
<name>A0ABN9FWI4_9NEOB</name>